<evidence type="ECO:0000313" key="30">
    <source>
        <dbReference type="Proteomes" id="UP000469505"/>
    </source>
</evidence>
<evidence type="ECO:0000313" key="25">
    <source>
        <dbReference type="Proteomes" id="UP000314170"/>
    </source>
</evidence>
<dbReference type="OMA" id="WLMTNRN"/>
<evidence type="ECO:0000313" key="11">
    <source>
        <dbReference type="EMBL" id="VFI32101.1"/>
    </source>
</evidence>
<evidence type="ECO:0000313" key="13">
    <source>
        <dbReference type="EMBL" id="VQD08710.1"/>
    </source>
</evidence>
<dbReference type="Proteomes" id="UP000729182">
    <property type="component" value="Unassembled WGS sequence"/>
</dbReference>
<evidence type="ECO:0000313" key="7">
    <source>
        <dbReference type="EMBL" id="MTV87467.1"/>
    </source>
</evidence>
<protein>
    <recommendedName>
        <fullName evidence="1">UPF0346 protein A5N45_02640</fullName>
    </recommendedName>
</protein>
<reference evidence="8 20" key="2">
    <citation type="submission" date="2017-07" db="EMBL/GenBank/DDBJ databases">
        <title>Invasive disease caused simultaneously by more than one serotype of Streptococcus pneumoniae, South Africa.</title>
        <authorList>
            <person name="Ndlangisa K."/>
            <person name="Du Plessis M."/>
            <person name="Von Gottberg A."/>
        </authorList>
    </citation>
    <scope>NUCLEOTIDE SEQUENCE [LARGE SCALE GENOMIC DNA]</scope>
    <source>
        <strain evidence="8 20">8227-15B</strain>
    </source>
</reference>
<evidence type="ECO:0000313" key="20">
    <source>
        <dbReference type="Proteomes" id="UP000214939"/>
    </source>
</evidence>
<dbReference type="Proteomes" id="UP000314170">
    <property type="component" value="Unassembled WGS sequence"/>
</dbReference>
<dbReference type="EMBL" id="CABDLL010000003">
    <property type="protein sequence ID" value="VTE36707.1"/>
    <property type="molecule type" value="Genomic_DNA"/>
</dbReference>
<reference evidence="29 30" key="5">
    <citation type="submission" date="2019-11" db="EMBL/GenBank/DDBJ databases">
        <title>Growth characteristics of pneumococcus vary with the chemical composition of the capsule and with environmental conditions.</title>
        <authorList>
            <person name="Tothpal A."/>
            <person name="Desobry K."/>
            <person name="Joshi S."/>
            <person name="Wyllie A.L."/>
            <person name="Weinberger D.M."/>
        </authorList>
    </citation>
    <scope>NUCLEOTIDE SEQUENCE [LARGE SCALE GENOMIC DNA]</scope>
    <source>
        <strain evidence="5">Pnumococcus09N</strain>
        <strain evidence="29">pnumococcus09N</strain>
        <strain evidence="6">Pnumococcus10A</strain>
        <strain evidence="30">pnumococcus35B</strain>
        <strain evidence="7">Pnumococcus35B</strain>
    </source>
</reference>
<dbReference type="Proteomes" id="UP000310818">
    <property type="component" value="Unassembled WGS sequence"/>
</dbReference>
<dbReference type="EMBL" id="CABBMN010000007">
    <property type="protein sequence ID" value="VSC31042.1"/>
    <property type="molecule type" value="Genomic_DNA"/>
</dbReference>
<evidence type="ECO:0000313" key="5">
    <source>
        <dbReference type="EMBL" id="MTV43568.1"/>
    </source>
</evidence>
<comment type="similarity">
    <text evidence="1">Belongs to the UPF0346 family.</text>
</comment>
<evidence type="ECO:0000313" key="4">
    <source>
        <dbReference type="EMBL" id="COA21680.1"/>
    </source>
</evidence>
<evidence type="ECO:0000313" key="8">
    <source>
        <dbReference type="EMBL" id="OYL31119.1"/>
    </source>
</evidence>
<dbReference type="Proteomes" id="UP000320896">
    <property type="component" value="Unassembled WGS sequence"/>
</dbReference>
<accession>A0A062WUF0</accession>
<evidence type="ECO:0000313" key="15">
    <source>
        <dbReference type="EMBL" id="VSJ51689.1"/>
    </source>
</evidence>
<evidence type="ECO:0000313" key="9">
    <source>
        <dbReference type="EMBL" id="TVW85782.1"/>
    </source>
</evidence>
<dbReference type="Proteomes" id="UP000405447">
    <property type="component" value="Unassembled WGS sequence"/>
</dbReference>
<dbReference type="Pfam" id="PF06855">
    <property type="entry name" value="YozE_SAM_like"/>
    <property type="match status" value="1"/>
</dbReference>
<dbReference type="EMBL" id="CABCSJ010000007">
    <property type="protein sequence ID" value="VST73266.1"/>
    <property type="molecule type" value="Genomic_DNA"/>
</dbReference>
<dbReference type="Gene3D" id="1.10.150.260">
    <property type="entry name" value="YozE SAM-like"/>
    <property type="match status" value="1"/>
</dbReference>
<evidence type="ECO:0000313" key="21">
    <source>
        <dbReference type="Proteomes" id="UP000298847"/>
    </source>
</evidence>
<dbReference type="EMBL" id="WNHU01000042">
    <property type="protein sequence ID" value="MTV43568.1"/>
    <property type="molecule type" value="Genomic_DNA"/>
</dbReference>
<dbReference type="Proteomes" id="UP000298847">
    <property type="component" value="Unassembled WGS sequence"/>
</dbReference>
<feature type="domain" description="YozE SAM-like" evidence="2">
    <location>
        <begin position="4"/>
        <end position="70"/>
    </location>
</feature>
<evidence type="ECO:0000313" key="17">
    <source>
        <dbReference type="EMBL" id="VTE36707.1"/>
    </source>
</evidence>
<dbReference type="EMBL" id="LR216058">
    <property type="protein sequence ID" value="VFI32101.1"/>
    <property type="molecule type" value="Genomic_DNA"/>
</dbReference>
<evidence type="ECO:0000256" key="1">
    <source>
        <dbReference type="HAMAP-Rule" id="MF_01538"/>
    </source>
</evidence>
<evidence type="ECO:0000313" key="26">
    <source>
        <dbReference type="Proteomes" id="UP000315060"/>
    </source>
</evidence>
<dbReference type="NCBIfam" id="NF010193">
    <property type="entry name" value="PRK13672.1"/>
    <property type="match status" value="1"/>
</dbReference>
<evidence type="ECO:0000313" key="3">
    <source>
        <dbReference type="EMBL" id="CKJ19382.1"/>
    </source>
</evidence>
<dbReference type="Proteomes" id="UP000467349">
    <property type="component" value="Unassembled WGS sequence"/>
</dbReference>
<dbReference type="Proteomes" id="UP000042967">
    <property type="component" value="Unassembled WGS sequence"/>
</dbReference>
<reference evidence="18 19" key="1">
    <citation type="submission" date="2015-03" db="EMBL/GenBank/DDBJ databases">
        <authorList>
            <consortium name="Pathogen Informatics"/>
            <person name="Murphy D."/>
        </authorList>
    </citation>
    <scope>NUCLEOTIDE SEQUENCE [LARGE SCALE GENOMIC DNA]</scope>
    <source>
        <strain evidence="3 19">0310</strain>
        <strain evidence="4 18">SMRU1414</strain>
    </source>
</reference>
<evidence type="ECO:0000313" key="6">
    <source>
        <dbReference type="EMBL" id="MTV77010.1"/>
    </source>
</evidence>
<evidence type="ECO:0000313" key="19">
    <source>
        <dbReference type="Proteomes" id="UP000045541"/>
    </source>
</evidence>
<dbReference type="SUPFAM" id="SSF140652">
    <property type="entry name" value="YozE-like"/>
    <property type="match status" value="1"/>
</dbReference>
<name>A0A062WUF0_STREE</name>
<dbReference type="AlphaFoldDB" id="A0A062WUF0"/>
<dbReference type="OrthoDB" id="2242851at2"/>
<organism evidence="5 29">
    <name type="scientific">Streptococcus pneumoniae</name>
    <dbReference type="NCBI Taxonomy" id="1313"/>
    <lineage>
        <taxon>Bacteria</taxon>
        <taxon>Bacillati</taxon>
        <taxon>Bacillota</taxon>
        <taxon>Bacilli</taxon>
        <taxon>Lactobacillales</taxon>
        <taxon>Streptococcaceae</taxon>
        <taxon>Streptococcus</taxon>
    </lineage>
</organism>
<dbReference type="Proteomes" id="UP000290138">
    <property type="component" value="Chromosome"/>
</dbReference>
<evidence type="ECO:0000313" key="24">
    <source>
        <dbReference type="Proteomes" id="UP000311674"/>
    </source>
</evidence>
<dbReference type="Proteomes" id="UP000214939">
    <property type="component" value="Unassembled WGS sequence"/>
</dbReference>
<dbReference type="HAMAP" id="MF_01538">
    <property type="entry name" value="UPF0346"/>
    <property type="match status" value="1"/>
</dbReference>
<dbReference type="InterPro" id="IPR036806">
    <property type="entry name" value="YozE_SAM-like_sf"/>
</dbReference>
<dbReference type="EMBL" id="WNHX01000038">
    <property type="protein sequence ID" value="MTV87467.1"/>
    <property type="molecule type" value="Genomic_DNA"/>
</dbReference>
<dbReference type="EMBL" id="WNHN01000023">
    <property type="protein sequence ID" value="MTV77010.1"/>
    <property type="molecule type" value="Genomic_DNA"/>
</dbReference>
<dbReference type="Proteomes" id="UP000315060">
    <property type="component" value="Unassembled WGS sequence"/>
</dbReference>
<keyword evidence="3" id="KW-0121">Carboxypeptidase</keyword>
<evidence type="ECO:0000313" key="28">
    <source>
        <dbReference type="Proteomes" id="UP000405447"/>
    </source>
</evidence>
<evidence type="ECO:0000313" key="10">
    <source>
        <dbReference type="EMBL" id="TVX69552.1"/>
    </source>
</evidence>
<evidence type="ECO:0000313" key="16">
    <source>
        <dbReference type="EMBL" id="VST73266.1"/>
    </source>
</evidence>
<dbReference type="Proteomes" id="UP000311674">
    <property type="component" value="Unassembled WGS sequence"/>
</dbReference>
<reference evidence="21 22" key="3">
    <citation type="submission" date="2019-04" db="EMBL/GenBank/DDBJ databases">
        <authorList>
            <consortium name="Pathogen Informatics"/>
        </authorList>
    </citation>
    <scope>NUCLEOTIDE SEQUENCE [LARGE SCALE GENOMIC DNA]</scope>
    <source>
        <strain evidence="11">GPS_HK_21-sc-2296565</strain>
        <strain evidence="14 24">GPSC148</strain>
        <strain evidence="12 22">GPSC211</strain>
        <strain evidence="13 21">GPSC22</strain>
        <strain evidence="15 25">GPSC38</strain>
        <strain evidence="16 28">GPSC535</strain>
        <strain evidence="17 23">GPSC559</strain>
    </source>
</reference>
<dbReference type="SMR" id="A0A062WUF0"/>
<dbReference type="Proteomes" id="UP000310997">
    <property type="component" value="Unassembled WGS sequence"/>
</dbReference>
<dbReference type="GO" id="GO:0004180">
    <property type="term" value="F:carboxypeptidase activity"/>
    <property type="evidence" value="ECO:0007669"/>
    <property type="project" value="UniProtKB-KW"/>
</dbReference>
<dbReference type="EMBL" id="VMWH01000031">
    <property type="protein sequence ID" value="TVW85782.1"/>
    <property type="molecule type" value="Genomic_DNA"/>
</dbReference>
<evidence type="ECO:0000313" key="29">
    <source>
        <dbReference type="Proteomes" id="UP000467349"/>
    </source>
</evidence>
<dbReference type="EMBL" id="CMWB01000022">
    <property type="protein sequence ID" value="CKJ19382.1"/>
    <property type="molecule type" value="Genomic_DNA"/>
</dbReference>
<evidence type="ECO:0000313" key="23">
    <source>
        <dbReference type="Proteomes" id="UP000310997"/>
    </source>
</evidence>
<gene>
    <name evidence="8" type="ORF">A5N45_02640</name>
    <name evidence="10" type="ORF">AZJ28_07040</name>
    <name evidence="9" type="ORF">AZJ70_03305</name>
    <name evidence="4" type="ORF">ERS020924_01321</name>
    <name evidence="3" type="ORF">ERS096071_01336</name>
    <name evidence="6" type="ORF">GM535_06870</name>
    <name evidence="7" type="ORF">GM543_08095</name>
    <name evidence="5" type="ORF">GM545_08075</name>
    <name evidence="15" type="ORF">SAMEA104154639_00837</name>
    <name evidence="12" type="ORF">SAMEA3353485_00056</name>
    <name evidence="13" type="ORF">SAMEA3354366_01961</name>
    <name evidence="16" type="ORF">SAMEA3389245_01726</name>
    <name evidence="14" type="ORF">SAMEA3390019_00974</name>
    <name evidence="11" type="ORF">SAMEA3431391_00837</name>
    <name evidence="17" type="ORF">SAMEA4038883_00478</name>
</gene>
<dbReference type="Proteomes" id="UP000469505">
    <property type="component" value="Unassembled WGS sequence"/>
</dbReference>
<proteinExistence type="inferred from homology"/>
<sequence>MRKSFYTWLMTERNPKSNSPKAILADLAFEEAAFPKHTDDFDEVSRFLEEHASFSFNLGDFDSIWQEYLEH</sequence>
<keyword evidence="3" id="KW-0378">Hydrolase</keyword>
<reference evidence="26 27" key="4">
    <citation type="submission" date="2019-07" db="EMBL/GenBank/DDBJ databases">
        <authorList>
            <person name="Mohale T."/>
        </authorList>
    </citation>
    <scope>NUCLEOTIDE SEQUENCE [LARGE SCALE GENOMIC DNA]</scope>
    <source>
        <strain evidence="9 27">NTPn 126</strain>
        <strain evidence="10 26">NTPn 59</strain>
    </source>
</reference>
<dbReference type="EMBL" id="CQVU01000011">
    <property type="protein sequence ID" value="COA21680.1"/>
    <property type="molecule type" value="Genomic_DNA"/>
</dbReference>
<dbReference type="InterPro" id="IPR010673">
    <property type="entry name" value="UPF0346"/>
</dbReference>
<evidence type="ECO:0000313" key="27">
    <source>
        <dbReference type="Proteomes" id="UP000320896"/>
    </source>
</evidence>
<evidence type="ECO:0000313" key="22">
    <source>
        <dbReference type="Proteomes" id="UP000310818"/>
    </source>
</evidence>
<dbReference type="RefSeq" id="WP_001232082.1">
    <property type="nucleotide sequence ID" value="NZ_AP017971.1"/>
</dbReference>
<dbReference type="Proteomes" id="UP000045541">
    <property type="component" value="Unassembled WGS sequence"/>
</dbReference>
<dbReference type="EMBL" id="CAAXWD010000008">
    <property type="protein sequence ID" value="VQD08710.1"/>
    <property type="molecule type" value="Genomic_DNA"/>
</dbReference>
<evidence type="ECO:0000313" key="14">
    <source>
        <dbReference type="EMBL" id="VSC31042.1"/>
    </source>
</evidence>
<keyword evidence="3" id="KW-0645">Protease</keyword>
<dbReference type="PIRSF" id="PIRSF037262">
    <property type="entry name" value="UCP037262"/>
    <property type="match status" value="1"/>
</dbReference>
<evidence type="ECO:0000313" key="12">
    <source>
        <dbReference type="EMBL" id="VNG96877.1"/>
    </source>
</evidence>
<dbReference type="EMBL" id="NNBW01000024">
    <property type="protein sequence ID" value="OYL31119.1"/>
    <property type="molecule type" value="Genomic_DNA"/>
</dbReference>
<dbReference type="EMBL" id="CABBZR010000003">
    <property type="protein sequence ID" value="VSJ51689.1"/>
    <property type="molecule type" value="Genomic_DNA"/>
</dbReference>
<evidence type="ECO:0000259" key="2">
    <source>
        <dbReference type="Pfam" id="PF06855"/>
    </source>
</evidence>
<dbReference type="EMBL" id="VMYC01000114">
    <property type="protein sequence ID" value="TVX69552.1"/>
    <property type="molecule type" value="Genomic_DNA"/>
</dbReference>
<dbReference type="EMBL" id="CAASRX010000001">
    <property type="protein sequence ID" value="VNG96877.1"/>
    <property type="molecule type" value="Genomic_DNA"/>
</dbReference>
<evidence type="ECO:0000313" key="18">
    <source>
        <dbReference type="Proteomes" id="UP000042967"/>
    </source>
</evidence>
<dbReference type="InterPro" id="IPR023089">
    <property type="entry name" value="YozE_SAM-like"/>
</dbReference>